<evidence type="ECO:0000256" key="25">
    <source>
        <dbReference type="PIRSR" id="PIRSR000454-3"/>
    </source>
</evidence>
<dbReference type="VEuPathDB" id="FungiDB:BO71DRAFT_477344"/>
<comment type="similarity">
    <text evidence="1 23">Belongs to the thiolase-like superfamily. Fungal fatty acid synthetase subunit alpha family.</text>
</comment>
<keyword evidence="9 23" id="KW-0808">Transferase</keyword>
<dbReference type="InterPro" id="IPR026025">
    <property type="entry name" value="FAS_alpha_yeast"/>
</dbReference>
<dbReference type="InterPro" id="IPR014030">
    <property type="entry name" value="Ketoacyl_synth_N"/>
</dbReference>
<dbReference type="InterPro" id="IPR041550">
    <property type="entry name" value="FASI_helical"/>
</dbReference>
<accession>A0A319D9D0</accession>
<dbReference type="Pfam" id="PF00109">
    <property type="entry name" value="ketoacyl-synt"/>
    <property type="match status" value="1"/>
</dbReference>
<feature type="binding site" evidence="25">
    <location>
        <position position="1682"/>
    </location>
    <ligand>
        <name>Mg(2+)</name>
        <dbReference type="ChEBI" id="CHEBI:18420"/>
    </ligand>
</feature>
<keyword evidence="10 25" id="KW-0479">Metal-binding</keyword>
<dbReference type="SUPFAM" id="SSF53901">
    <property type="entry name" value="Thiolase-like"/>
    <property type="match status" value="2"/>
</dbReference>
<dbReference type="EMBL" id="KZ825881">
    <property type="protein sequence ID" value="PYH94005.1"/>
    <property type="molecule type" value="Genomic_DNA"/>
</dbReference>
<dbReference type="InterPro" id="IPR020841">
    <property type="entry name" value="PKS_Beta-ketoAc_synthase_dom"/>
</dbReference>
<evidence type="ECO:0000256" key="18">
    <source>
        <dbReference type="ARBA" id="ARBA00023268"/>
    </source>
</evidence>
<dbReference type="FunFam" id="3.90.470.20:FF:000005">
    <property type="entry name" value="Fatty acid synthase alpha subunit FasA"/>
    <property type="match status" value="1"/>
</dbReference>
<feature type="binding site" evidence="25">
    <location>
        <position position="1680"/>
    </location>
    <ligand>
        <name>Mg(2+)</name>
        <dbReference type="ChEBI" id="CHEBI:18420"/>
    </ligand>
</feature>
<evidence type="ECO:0000259" key="27">
    <source>
        <dbReference type="PROSITE" id="PS52004"/>
    </source>
</evidence>
<evidence type="ECO:0000256" key="1">
    <source>
        <dbReference type="ARBA" id="ARBA00007485"/>
    </source>
</evidence>
<evidence type="ECO:0000256" key="23">
    <source>
        <dbReference type="PIRNR" id="PIRNR000454"/>
    </source>
</evidence>
<dbReference type="PROSITE" id="PS52004">
    <property type="entry name" value="KS3_2"/>
    <property type="match status" value="1"/>
</dbReference>
<organism evidence="28 29">
    <name type="scientific">Aspergillus ellipticus CBS 707.79</name>
    <dbReference type="NCBI Taxonomy" id="1448320"/>
    <lineage>
        <taxon>Eukaryota</taxon>
        <taxon>Fungi</taxon>
        <taxon>Dikarya</taxon>
        <taxon>Ascomycota</taxon>
        <taxon>Pezizomycotina</taxon>
        <taxon>Eurotiomycetes</taxon>
        <taxon>Eurotiomycetidae</taxon>
        <taxon>Eurotiales</taxon>
        <taxon>Aspergillaceae</taxon>
        <taxon>Aspergillus</taxon>
        <taxon>Aspergillus subgen. Circumdati</taxon>
    </lineage>
</organism>
<dbReference type="OrthoDB" id="4251012at2759"/>
<dbReference type="InterPro" id="IPR008278">
    <property type="entry name" value="4-PPantetheinyl_Trfase_dom"/>
</dbReference>
<evidence type="ECO:0000256" key="4">
    <source>
        <dbReference type="ARBA" id="ARBA00013191"/>
    </source>
</evidence>
<comment type="catalytic activity">
    <reaction evidence="21">
        <text>a fatty acyl-[ACP] + malonyl-[ACP] + H(+) = a 3-oxoacyl-[ACP] + holo-[ACP] + CO2</text>
        <dbReference type="Rhea" id="RHEA:22836"/>
        <dbReference type="Rhea" id="RHEA-COMP:9623"/>
        <dbReference type="Rhea" id="RHEA-COMP:9685"/>
        <dbReference type="Rhea" id="RHEA-COMP:9916"/>
        <dbReference type="Rhea" id="RHEA-COMP:14125"/>
        <dbReference type="ChEBI" id="CHEBI:15378"/>
        <dbReference type="ChEBI" id="CHEBI:16526"/>
        <dbReference type="ChEBI" id="CHEBI:64479"/>
        <dbReference type="ChEBI" id="CHEBI:78449"/>
        <dbReference type="ChEBI" id="CHEBI:78776"/>
        <dbReference type="ChEBI" id="CHEBI:138651"/>
        <dbReference type="EC" id="2.3.1.41"/>
    </reaction>
</comment>
<evidence type="ECO:0000256" key="13">
    <source>
        <dbReference type="ARBA" id="ARBA00022857"/>
    </source>
</evidence>
<dbReference type="Gene3D" id="3.40.50.720">
    <property type="entry name" value="NAD(P)-binding Rossmann-like Domain"/>
    <property type="match status" value="2"/>
</dbReference>
<dbReference type="SUPFAM" id="SSF51735">
    <property type="entry name" value="NAD(P)-binding Rossmann-fold domains"/>
    <property type="match status" value="1"/>
</dbReference>
<keyword evidence="6 23" id="KW-0596">Phosphopantetheine</keyword>
<dbReference type="EC" id="2.3.1.86" evidence="2"/>
<dbReference type="Pfam" id="PF18314">
    <property type="entry name" value="FAS_I_H"/>
    <property type="match status" value="1"/>
</dbReference>
<dbReference type="NCBIfam" id="TIGR00556">
    <property type="entry name" value="pantethn_trn"/>
    <property type="match status" value="1"/>
</dbReference>
<evidence type="ECO:0000256" key="10">
    <source>
        <dbReference type="ARBA" id="ARBA00022723"/>
    </source>
</evidence>
<dbReference type="FunFam" id="3.90.25.70:FF:000001">
    <property type="entry name" value="Fatty acid synthase subunit alpha"/>
    <property type="match status" value="1"/>
</dbReference>
<dbReference type="PANTHER" id="PTHR10982">
    <property type="entry name" value="MALONYL COA-ACYL CARRIER PROTEIN TRANSACYLASE"/>
    <property type="match status" value="1"/>
</dbReference>
<keyword evidence="17" id="KW-0275">Fatty acid biosynthesis</keyword>
<keyword evidence="13" id="KW-0521">NADP</keyword>
<dbReference type="InterPro" id="IPR036291">
    <property type="entry name" value="NAD(P)-bd_dom_sf"/>
</dbReference>
<evidence type="ECO:0000256" key="5">
    <source>
        <dbReference type="ARBA" id="ARBA00014008"/>
    </source>
</evidence>
<dbReference type="GO" id="GO:0000287">
    <property type="term" value="F:magnesium ion binding"/>
    <property type="evidence" value="ECO:0007669"/>
    <property type="project" value="InterPro"/>
</dbReference>
<evidence type="ECO:0000256" key="6">
    <source>
        <dbReference type="ARBA" id="ARBA00022450"/>
    </source>
</evidence>
<evidence type="ECO:0000256" key="14">
    <source>
        <dbReference type="ARBA" id="ARBA00023002"/>
    </source>
</evidence>
<evidence type="ECO:0000256" key="20">
    <source>
        <dbReference type="ARBA" id="ARBA00048508"/>
    </source>
</evidence>
<dbReference type="InterPro" id="IPR016039">
    <property type="entry name" value="Thiolase-like"/>
</dbReference>
<dbReference type="InterPro" id="IPR037143">
    <property type="entry name" value="4-PPantetheinyl_Trfase_dom_sf"/>
</dbReference>
<evidence type="ECO:0000256" key="24">
    <source>
        <dbReference type="PIRSR" id="PIRSR000454-1"/>
    </source>
</evidence>
<feature type="modified residue" description="O-(pantetheine 4'-phosphoryl)serine" evidence="26">
    <location>
        <position position="190"/>
    </location>
</feature>
<dbReference type="PANTHER" id="PTHR10982:SF21">
    <property type="entry name" value="FATTY ACID SYNTHASE SUBUNIT BETA"/>
    <property type="match status" value="1"/>
</dbReference>
<evidence type="ECO:0000256" key="21">
    <source>
        <dbReference type="ARBA" id="ARBA00049541"/>
    </source>
</evidence>
<dbReference type="GO" id="GO:0004315">
    <property type="term" value="F:3-oxoacyl-[acyl-carrier-protein] synthase activity"/>
    <property type="evidence" value="ECO:0007669"/>
    <property type="project" value="UniProtKB-EC"/>
</dbReference>
<dbReference type="GO" id="GO:0008897">
    <property type="term" value="F:holo-[acyl-carrier-protein] synthase activity"/>
    <property type="evidence" value="ECO:0007669"/>
    <property type="project" value="InterPro"/>
</dbReference>
<dbReference type="GO" id="GO:0005835">
    <property type="term" value="C:fatty acid synthase complex"/>
    <property type="evidence" value="ECO:0007669"/>
    <property type="project" value="InterPro"/>
</dbReference>
<keyword evidence="15" id="KW-0520">NAD</keyword>
<dbReference type="GO" id="GO:0042759">
    <property type="term" value="P:long-chain fatty acid biosynthetic process"/>
    <property type="evidence" value="ECO:0007669"/>
    <property type="project" value="UniProtKB-UniRule"/>
</dbReference>
<dbReference type="InterPro" id="IPR014031">
    <property type="entry name" value="Ketoacyl_synth_C"/>
</dbReference>
<keyword evidence="18" id="KW-0511">Multifunctional enzyme</keyword>
<evidence type="ECO:0000256" key="7">
    <source>
        <dbReference type="ARBA" id="ARBA00022516"/>
    </source>
</evidence>
<dbReference type="PROSITE" id="PS00606">
    <property type="entry name" value="KS3_1"/>
    <property type="match status" value="1"/>
</dbReference>
<dbReference type="InterPro" id="IPR040899">
    <property type="entry name" value="Fas_alpha_ACP"/>
</dbReference>
<gene>
    <name evidence="28" type="ORF">BO71DRAFT_477344</name>
</gene>
<dbReference type="InterPro" id="IPR050830">
    <property type="entry name" value="Fungal_FAS"/>
</dbReference>
<dbReference type="EC" id="1.1.1.100" evidence="3"/>
<evidence type="ECO:0000256" key="15">
    <source>
        <dbReference type="ARBA" id="ARBA00023027"/>
    </source>
</evidence>
<feature type="binding site" evidence="25">
    <location>
        <position position="1779"/>
    </location>
    <ligand>
        <name>Mg(2+)</name>
        <dbReference type="ChEBI" id="CHEBI:18420"/>
    </ligand>
</feature>
<evidence type="ECO:0000256" key="16">
    <source>
        <dbReference type="ARBA" id="ARBA00023098"/>
    </source>
</evidence>
<dbReference type="InterPro" id="IPR004568">
    <property type="entry name" value="Ppantetheine-prot_Trfase_dom"/>
</dbReference>
<evidence type="ECO:0000313" key="28">
    <source>
        <dbReference type="EMBL" id="PYH94005.1"/>
    </source>
</evidence>
<dbReference type="InterPro" id="IPR018201">
    <property type="entry name" value="Ketoacyl_synth_AS"/>
</dbReference>
<evidence type="ECO:0000256" key="11">
    <source>
        <dbReference type="ARBA" id="ARBA00022832"/>
    </source>
</evidence>
<evidence type="ECO:0000256" key="3">
    <source>
        <dbReference type="ARBA" id="ARBA00012948"/>
    </source>
</evidence>
<dbReference type="PIRSF" id="PIRSF000454">
    <property type="entry name" value="FAS_yeast_alpha"/>
    <property type="match status" value="1"/>
</dbReference>
<dbReference type="Gene3D" id="3.30.70.2490">
    <property type="match status" value="1"/>
</dbReference>
<dbReference type="InterPro" id="IPR047224">
    <property type="entry name" value="FAS_alpha_su_C"/>
</dbReference>
<dbReference type="Pfam" id="PF01648">
    <property type="entry name" value="ACPS"/>
    <property type="match status" value="1"/>
</dbReference>
<keyword evidence="12 25" id="KW-0460">Magnesium</keyword>
<feature type="binding site" evidence="25">
    <location>
        <position position="1780"/>
    </location>
    <ligand>
        <name>Mg(2+)</name>
        <dbReference type="ChEBI" id="CHEBI:18420"/>
    </ligand>
</feature>
<dbReference type="FunFam" id="3.30.70.2490:FF:000001">
    <property type="entry name" value="Fatty acid synthase subunit alpha"/>
    <property type="match status" value="1"/>
</dbReference>
<comment type="catalytic activity">
    <reaction evidence="19">
        <text>acetyl-CoA + n malonyl-CoA + 2n NADPH + 4n H(+) = a long-chain-acyl-CoA + n CoA + n CO2 + 2n NADP(+).</text>
        <dbReference type="EC" id="2.3.1.86"/>
    </reaction>
</comment>
<dbReference type="STRING" id="1448320.A0A319D9D0"/>
<dbReference type="GO" id="GO:0044550">
    <property type="term" value="P:secondary metabolite biosynthetic process"/>
    <property type="evidence" value="ECO:0007669"/>
    <property type="project" value="UniProtKB-ARBA"/>
</dbReference>
<reference evidence="28 29" key="1">
    <citation type="submission" date="2018-02" db="EMBL/GenBank/DDBJ databases">
        <title>The genomes of Aspergillus section Nigri reveals drivers in fungal speciation.</title>
        <authorList>
            <consortium name="DOE Joint Genome Institute"/>
            <person name="Vesth T.C."/>
            <person name="Nybo J."/>
            <person name="Theobald S."/>
            <person name="Brandl J."/>
            <person name="Frisvad J.C."/>
            <person name="Nielsen K.F."/>
            <person name="Lyhne E.K."/>
            <person name="Kogle M.E."/>
            <person name="Kuo A."/>
            <person name="Riley R."/>
            <person name="Clum A."/>
            <person name="Nolan M."/>
            <person name="Lipzen A."/>
            <person name="Salamov A."/>
            <person name="Henrissat B."/>
            <person name="Wiebenga A."/>
            <person name="De vries R.P."/>
            <person name="Grigoriev I.V."/>
            <person name="Mortensen U.H."/>
            <person name="Andersen M.R."/>
            <person name="Baker S.E."/>
        </authorList>
    </citation>
    <scope>NUCLEOTIDE SEQUENCE [LARGE SCALE GENOMIC DNA]</scope>
    <source>
        <strain evidence="28 29">CBS 707.79</strain>
    </source>
</reference>
<dbReference type="Pfam" id="PF00106">
    <property type="entry name" value="adh_short"/>
    <property type="match status" value="1"/>
</dbReference>
<dbReference type="Proteomes" id="UP000247810">
    <property type="component" value="Unassembled WGS sequence"/>
</dbReference>
<dbReference type="CDD" id="cd00828">
    <property type="entry name" value="elong_cond_enzymes"/>
    <property type="match status" value="1"/>
</dbReference>
<keyword evidence="29" id="KW-1185">Reference proteome</keyword>
<dbReference type="EC" id="2.3.1.41" evidence="4"/>
<keyword evidence="7" id="KW-0444">Lipid biosynthesis</keyword>
<evidence type="ECO:0000313" key="29">
    <source>
        <dbReference type="Proteomes" id="UP000247810"/>
    </source>
</evidence>
<evidence type="ECO:0000256" key="22">
    <source>
        <dbReference type="ARBA" id="ARBA00065422"/>
    </source>
</evidence>
<dbReference type="GO" id="GO:0004316">
    <property type="term" value="F:3-oxoacyl-[acyl-carrier-protein] reductase (NADPH) activity"/>
    <property type="evidence" value="ECO:0007669"/>
    <property type="project" value="UniProtKB-EC"/>
</dbReference>
<sequence>MDSSTGKPVSRLDRKDLAYQLFVELLSYQLASPVRWIETQDELLQRTSPVHRFIEIGPRTTLARMAKRSAAIHHSLHVPSQWSHLQFLSYQDDQAKIMYEYSSAAMATPTPKSVDPAVSPVALPVSIPQLKPRGPSPAPTAVCPSAHTPSAKMSLSARHVILAMTSQKLRRPFDQTPLERTIRDLSGGKSTLQNELTGDLVAEFGRVPEGVEDMSLTAVAEALQGGFPGKPAKQMSALISKFVSSKMPAGFNQSSVQDYLQSQWGLQRPHSIILMCLATTVEPPSRLVSADAARAFLDELVARYAAFEGISMVPVGTTNCEGDMIQSLMVDAPGLDVLRKEQRDLHHKHFDLLAKHLHIKTNAPADYSSDEKLSLGQKLEQWNAEFDEQFFEGIRSMFNLKQMRHYDSWWNWAREDLIHWLNEVSKSPIDIAIQGMDDRLRRILNRWEPTCTDIVMARLELAEELSIHGLSQMCGIRPVLNEVVRLGRHAQSADPVYIHIHAPLGPRTMISDSGRQEYNETARLVCSYPDLVRRGRMAPTNPMATIPFVHIKTRADEDNWKYNTQATEIMHGTLDVGVSTGFSYTGKAVLVTGAGPDSIGAEIIQGLLAGGARVVVTTSRALSKSAGFYQQLFRKHGARGASLTLLPMNQASKKDCEALIKYVYSSDSPTGGDLDYIVPFAAIPQTGEPDNLSSRQELALRAMLVNLLRLVGLVRREKEKRRIDFRPTMVILPMSCNEGTFGGDGLYPESKIGLKTLLNRFHSETWSTYVTVCGAVIGWTRGTGLMRSSNMVAAEMEKLGVITFSQAEMAFNILALMTPAMVSLAEETPVYADLTGGFGAMWNIKEHITASRKRLADELRLHSALAEEEVYHQTTIQGQQSQERSYEPRAKVKRANIAIGFPFLTSHQELTAGIPDLQGMIDLSHTVVVVGFSELGPWGSSRTRWEMEHQGRFSLEGYVEMAWIMGLIKHVDGELSGRPYVGWVDAETKEPVRDDEIPRRYDERIISNSGLRFIQPDTLDSYDPSRKEFMHEIAIEDDLPPFESSKSVAEAFKLRHGDHVTIQPIPGSDDYRVALMKGAVVMIPKAVPFHQVVGGRIPTGWDPLRYGIPEDIVQQVDLTTLYALCCVAEAFLSAGIQDPYEIYQHIHISELANCLGTGGGPMKIIKSMYRDRFLDRPVRGDIILDHFLNTMGAWVNMLLLSSTGPLKTPVGACATAIESLDSGCEAIQSGRCRVAIVGGCDDYSEVVAYEFANIKATANSTEELSKGRLPGEISRPTASSRSGFAESAGCGAQILMSAELALEMGLPIYGVVAYNQMASDQVGRSIPAPGKGILTAARESPEARNSPFLDFNFRRKGFNDEVDGIQQQQQSGLVATMGQPAASAKQRAIEQTTNLRVREAQHRWANNIRLQDPSISPIKAALATWSLTIDDIDAASMHGTSTKANEINEGEVINDQMSHLGRRGGNPLLCVCQKSLTGHPKAAAGAWQLNGCMQMFRDKIVPGNRNADNVDGQLRQFEHLVYPMETMRVPDVRATMLTSFGFGQKGALTLMVAPKYLLAAVPMAQFEEYRVRVTRRQRTANPEFVARLLKNSLVQVKSEAPWKSPEVLHSVSLNPNSRLNGDQSAFIHRPQFELYTPSLTSKSGQAVDDAKSTVTSALTQSLVEILTRQSACSSTSVGVDVEEIMAINIENQNFIDRNFTLAEREYCSQSPNPRASYAGRWSAKEAVFKSLQTPSVGAGAAMNEIEILQTSGVPNVLLHGNAHAIAVSKGISSIEVTISHSAGSSIAVALAARRPSGGVN</sequence>
<dbReference type="CDD" id="cd08950">
    <property type="entry name" value="KR_fFAS_SDR_c_like"/>
    <property type="match status" value="1"/>
</dbReference>
<dbReference type="Pfam" id="PF02801">
    <property type="entry name" value="Ketoacyl-synt_C"/>
    <property type="match status" value="1"/>
</dbReference>
<evidence type="ECO:0000256" key="17">
    <source>
        <dbReference type="ARBA" id="ARBA00023160"/>
    </source>
</evidence>
<keyword evidence="11" id="KW-0276">Fatty acid metabolism</keyword>
<dbReference type="Gene3D" id="3.40.47.10">
    <property type="match status" value="1"/>
</dbReference>
<name>A0A319D9D0_9EURO</name>
<dbReference type="GO" id="GO:0004321">
    <property type="term" value="F:fatty-acyl-CoA synthase activity"/>
    <property type="evidence" value="ECO:0007669"/>
    <property type="project" value="UniProtKB-EC"/>
</dbReference>
<dbReference type="Gene3D" id="3.90.25.70">
    <property type="match status" value="1"/>
</dbReference>
<keyword evidence="16" id="KW-0443">Lipid metabolism</keyword>
<keyword evidence="8" id="KW-0597">Phosphoprotein</keyword>
<evidence type="ECO:0000256" key="8">
    <source>
        <dbReference type="ARBA" id="ARBA00022553"/>
    </source>
</evidence>
<dbReference type="GO" id="GO:0004312">
    <property type="term" value="F:fatty acid synthase activity"/>
    <property type="evidence" value="ECO:0007669"/>
    <property type="project" value="InterPro"/>
</dbReference>
<dbReference type="InterPro" id="IPR002347">
    <property type="entry name" value="SDR_fam"/>
</dbReference>
<dbReference type="Pfam" id="PF18325">
    <property type="entry name" value="Fas_alpha_ACP"/>
    <property type="match status" value="1"/>
</dbReference>
<dbReference type="Gene3D" id="3.90.470.20">
    <property type="entry name" value="4'-phosphopantetheinyl transferase domain"/>
    <property type="match status" value="1"/>
</dbReference>
<proteinExistence type="inferred from homology"/>
<comment type="subunit">
    <text evidence="22">Fatty acid synthase is composed of alpha and beta subunits.</text>
</comment>
<feature type="active site" description="For beta-ketoacyl synthase activity" evidence="24">
    <location>
        <position position="1213"/>
    </location>
</feature>
<dbReference type="SUPFAM" id="SSF52151">
    <property type="entry name" value="FabD/lysophospholipase-like"/>
    <property type="match status" value="1"/>
</dbReference>
<evidence type="ECO:0000256" key="12">
    <source>
        <dbReference type="ARBA" id="ARBA00022842"/>
    </source>
</evidence>
<evidence type="ECO:0000256" key="9">
    <source>
        <dbReference type="ARBA" id="ARBA00022679"/>
    </source>
</evidence>
<evidence type="ECO:0000256" key="19">
    <source>
        <dbReference type="ARBA" id="ARBA00048237"/>
    </source>
</evidence>
<comment type="catalytic activity">
    <reaction evidence="20">
        <text>a (3R)-hydroxyacyl-[ACP] + NADP(+) = a 3-oxoacyl-[ACP] + NADPH + H(+)</text>
        <dbReference type="Rhea" id="RHEA:17397"/>
        <dbReference type="Rhea" id="RHEA-COMP:9916"/>
        <dbReference type="Rhea" id="RHEA-COMP:9945"/>
        <dbReference type="ChEBI" id="CHEBI:15378"/>
        <dbReference type="ChEBI" id="CHEBI:57783"/>
        <dbReference type="ChEBI" id="CHEBI:58349"/>
        <dbReference type="ChEBI" id="CHEBI:78776"/>
        <dbReference type="ChEBI" id="CHEBI:78827"/>
        <dbReference type="EC" id="1.1.1.100"/>
    </reaction>
</comment>
<protein>
    <recommendedName>
        <fullName evidence="5">Fatty acid synthase subunit alpha</fullName>
        <ecNumber evidence="3">1.1.1.100</ecNumber>
        <ecNumber evidence="4">2.3.1.41</ecNumber>
        <ecNumber evidence="2">2.3.1.86</ecNumber>
    </recommendedName>
</protein>
<dbReference type="InterPro" id="IPR016035">
    <property type="entry name" value="Acyl_Trfase/lysoPLipase"/>
</dbReference>
<feature type="binding site" evidence="25">
    <location>
        <position position="1681"/>
    </location>
    <ligand>
        <name>Mg(2+)</name>
        <dbReference type="ChEBI" id="CHEBI:18420"/>
    </ligand>
</feature>
<keyword evidence="14" id="KW-0560">Oxidoreductase</keyword>
<feature type="domain" description="Ketosynthase family 3 (KS3)" evidence="27">
    <location>
        <begin position="1027"/>
        <end position="1553"/>
    </location>
</feature>
<evidence type="ECO:0000256" key="26">
    <source>
        <dbReference type="PIRSR" id="PIRSR000454-4"/>
    </source>
</evidence>
<dbReference type="SUPFAM" id="SSF56214">
    <property type="entry name" value="4'-phosphopantetheinyl transferase"/>
    <property type="match status" value="1"/>
</dbReference>
<evidence type="ECO:0000256" key="2">
    <source>
        <dbReference type="ARBA" id="ARBA00012878"/>
    </source>
</evidence>